<gene>
    <name evidence="3" type="ORF">M9Y10_003139</name>
</gene>
<protein>
    <recommendedName>
        <fullName evidence="2">SWIM-type domain-containing protein</fullName>
    </recommendedName>
</protein>
<evidence type="ECO:0000259" key="2">
    <source>
        <dbReference type="PROSITE" id="PS50966"/>
    </source>
</evidence>
<sequence length="414" mass="48016">MQKGIGVIGEAVRIIGPQSELTIKYIATICHMVNIFPEPKYEQRIYVKFAQKTPILRIKSWRLLQSFTEIIKKNGGRGIVQNAIVDGEVAGIEFVGFIPDYAVKFIHSEMFLPSVQLDTKFEAAPTENFDYTNLLFSIFEDDIQLIKSCHTDEGKGLIKRIEENGITNFLCLYHMFLHYPNTSILIKLFSAKDSHEYATTKNNVQKNYPKLVDYLNKGNRWQKISRFENSPPRDMNLATSCVESFNAFISRNDLKNQEPIVIFKEIYSSQKIFMQKTYLTNFANKSMSFALRVATCLQIKQTNFNYGFYEIGKPNEEPTCTVTLLPEQQPECTCNFYADCGMPCVHILAFACHYKLDWCQCVHQRLFPVKYRALFGEHYHYIDFNQMVPYNGKPLVALSLKQRQKRYKDPAEFK</sequence>
<evidence type="ECO:0000256" key="1">
    <source>
        <dbReference type="PROSITE-ProRule" id="PRU00325"/>
    </source>
</evidence>
<keyword evidence="1" id="KW-0479">Metal-binding</keyword>
<organism evidence="3 4">
    <name type="scientific">Tritrichomonas musculus</name>
    <dbReference type="NCBI Taxonomy" id="1915356"/>
    <lineage>
        <taxon>Eukaryota</taxon>
        <taxon>Metamonada</taxon>
        <taxon>Parabasalia</taxon>
        <taxon>Tritrichomonadida</taxon>
        <taxon>Tritrichomonadidae</taxon>
        <taxon>Tritrichomonas</taxon>
    </lineage>
</organism>
<keyword evidence="4" id="KW-1185">Reference proteome</keyword>
<proteinExistence type="predicted"/>
<evidence type="ECO:0000313" key="4">
    <source>
        <dbReference type="Proteomes" id="UP001470230"/>
    </source>
</evidence>
<dbReference type="Proteomes" id="UP001470230">
    <property type="component" value="Unassembled WGS sequence"/>
</dbReference>
<evidence type="ECO:0000313" key="3">
    <source>
        <dbReference type="EMBL" id="KAK8880465.1"/>
    </source>
</evidence>
<keyword evidence="1" id="KW-0862">Zinc</keyword>
<reference evidence="3 4" key="1">
    <citation type="submission" date="2024-04" db="EMBL/GenBank/DDBJ databases">
        <title>Tritrichomonas musculus Genome.</title>
        <authorList>
            <person name="Alves-Ferreira E."/>
            <person name="Grigg M."/>
            <person name="Lorenzi H."/>
            <person name="Galac M."/>
        </authorList>
    </citation>
    <scope>NUCLEOTIDE SEQUENCE [LARGE SCALE GENOMIC DNA]</scope>
    <source>
        <strain evidence="3 4">EAF2021</strain>
    </source>
</reference>
<comment type="caution">
    <text evidence="3">The sequence shown here is derived from an EMBL/GenBank/DDBJ whole genome shotgun (WGS) entry which is preliminary data.</text>
</comment>
<dbReference type="InterPro" id="IPR007527">
    <property type="entry name" value="Znf_SWIM"/>
</dbReference>
<accession>A0ABR2JP18</accession>
<name>A0ABR2JP18_9EUKA</name>
<dbReference type="EMBL" id="JAPFFF010000010">
    <property type="protein sequence ID" value="KAK8880465.1"/>
    <property type="molecule type" value="Genomic_DNA"/>
</dbReference>
<dbReference type="PROSITE" id="PS50966">
    <property type="entry name" value="ZF_SWIM"/>
    <property type="match status" value="1"/>
</dbReference>
<feature type="domain" description="SWIM-type" evidence="2">
    <location>
        <begin position="320"/>
        <end position="355"/>
    </location>
</feature>
<keyword evidence="1" id="KW-0863">Zinc-finger</keyword>